<evidence type="ECO:0000313" key="4">
    <source>
        <dbReference type="Proteomes" id="UP000250266"/>
    </source>
</evidence>
<dbReference type="PANTHER" id="PTHR11559">
    <property type="entry name" value="CARBOXYLESTERASE"/>
    <property type="match status" value="1"/>
</dbReference>
<name>A0A8E2E3L0_9PEZI</name>
<gene>
    <name evidence="3" type="ORF">K432DRAFT_305589</name>
</gene>
<evidence type="ECO:0000259" key="2">
    <source>
        <dbReference type="Pfam" id="PF00135"/>
    </source>
</evidence>
<dbReference type="EMBL" id="KV745179">
    <property type="protein sequence ID" value="OCK76786.1"/>
    <property type="molecule type" value="Genomic_DNA"/>
</dbReference>
<sequence>MTRILCALIQLAAIALAAPLEDRQDLPTLKLPYGTWKAASYNVPADVYVFKNIRFAAPPLGNLRWAKPEPPLIETSIQNGSYGFVCTQSLPLLVSANGSNGLNGTSSGGNCLFLDIYVPSKALKQETKKLPVVVWIYGGGYSAGSKDGLISYGLYDGAGPITASNGNIIVVTFNYRVGVYGFLAGATVENEGIANAGLHDQYAAFEWVNKYISLVGGDPENVSAWGESAGAGSIYWLLTREGGTKDPLFHRAIVQSPAFQDKFDRNGSMEQDFQRFAQLAGCEGQGLACLRAKNASIINAANDAVISDPSAPVVFNPAPDGKYFRQHATLEYAQGHYWTSLDSVIPSHVIDEAELFVNPDITTDEQFDAYLRAVWPPYAVAGGIVSEIEARYPAVNSTHSPYKTEKDRMKAVSAQENFLCSTRALTTAYADKTYNVQFSAGDGTHGSDILPTWWNPYLTLNVLGIPIPFWIVTGNAGVSKAYQSYLVSHAMTGDPNSNRLIFNLPPTIQWPKVGSGGSFTNVLNVTNSGFELITDESYNKTICDFWIGIFTNVTAMGGYAP</sequence>
<organism evidence="3 4">
    <name type="scientific">Lepidopterella palustris CBS 459.81</name>
    <dbReference type="NCBI Taxonomy" id="1314670"/>
    <lineage>
        <taxon>Eukaryota</taxon>
        <taxon>Fungi</taxon>
        <taxon>Dikarya</taxon>
        <taxon>Ascomycota</taxon>
        <taxon>Pezizomycotina</taxon>
        <taxon>Dothideomycetes</taxon>
        <taxon>Pleosporomycetidae</taxon>
        <taxon>Mytilinidiales</taxon>
        <taxon>Argynnaceae</taxon>
        <taxon>Lepidopterella</taxon>
    </lineage>
</organism>
<reference evidence="3 4" key="1">
    <citation type="journal article" date="2016" name="Nat. Commun.">
        <title>Ectomycorrhizal ecology is imprinted in the genome of the dominant symbiotic fungus Cenococcum geophilum.</title>
        <authorList>
            <consortium name="DOE Joint Genome Institute"/>
            <person name="Peter M."/>
            <person name="Kohler A."/>
            <person name="Ohm R.A."/>
            <person name="Kuo A."/>
            <person name="Krutzmann J."/>
            <person name="Morin E."/>
            <person name="Arend M."/>
            <person name="Barry K.W."/>
            <person name="Binder M."/>
            <person name="Choi C."/>
            <person name="Clum A."/>
            <person name="Copeland A."/>
            <person name="Grisel N."/>
            <person name="Haridas S."/>
            <person name="Kipfer T."/>
            <person name="LaButti K."/>
            <person name="Lindquist E."/>
            <person name="Lipzen A."/>
            <person name="Maire R."/>
            <person name="Meier B."/>
            <person name="Mihaltcheva S."/>
            <person name="Molinier V."/>
            <person name="Murat C."/>
            <person name="Poggeler S."/>
            <person name="Quandt C.A."/>
            <person name="Sperisen C."/>
            <person name="Tritt A."/>
            <person name="Tisserant E."/>
            <person name="Crous P.W."/>
            <person name="Henrissat B."/>
            <person name="Nehls U."/>
            <person name="Egli S."/>
            <person name="Spatafora J.W."/>
            <person name="Grigoriev I.V."/>
            <person name="Martin F.M."/>
        </authorList>
    </citation>
    <scope>NUCLEOTIDE SEQUENCE [LARGE SCALE GENOMIC DNA]</scope>
    <source>
        <strain evidence="3 4">CBS 459.81</strain>
    </source>
</reference>
<dbReference type="Gene3D" id="3.40.50.1820">
    <property type="entry name" value="alpha/beta hydrolase"/>
    <property type="match status" value="1"/>
</dbReference>
<keyword evidence="1" id="KW-0732">Signal</keyword>
<dbReference type="AlphaFoldDB" id="A0A8E2E3L0"/>
<protein>
    <submittedName>
        <fullName evidence="3">Alpha/beta-hydrolase</fullName>
    </submittedName>
</protein>
<dbReference type="InterPro" id="IPR029058">
    <property type="entry name" value="AB_hydrolase_fold"/>
</dbReference>
<evidence type="ECO:0000256" key="1">
    <source>
        <dbReference type="SAM" id="SignalP"/>
    </source>
</evidence>
<evidence type="ECO:0000313" key="3">
    <source>
        <dbReference type="EMBL" id="OCK76786.1"/>
    </source>
</evidence>
<keyword evidence="4" id="KW-1185">Reference proteome</keyword>
<proteinExistence type="predicted"/>
<dbReference type="InterPro" id="IPR050309">
    <property type="entry name" value="Type-B_Carboxylest/Lipase"/>
</dbReference>
<dbReference type="SUPFAM" id="SSF53474">
    <property type="entry name" value="alpha/beta-Hydrolases"/>
    <property type="match status" value="1"/>
</dbReference>
<dbReference type="Pfam" id="PF00135">
    <property type="entry name" value="COesterase"/>
    <property type="match status" value="1"/>
</dbReference>
<dbReference type="Proteomes" id="UP000250266">
    <property type="component" value="Unassembled WGS sequence"/>
</dbReference>
<keyword evidence="3" id="KW-0378">Hydrolase</keyword>
<feature type="domain" description="Carboxylesterase type B" evidence="2">
    <location>
        <begin position="32"/>
        <end position="546"/>
    </location>
</feature>
<accession>A0A8E2E3L0</accession>
<dbReference type="GO" id="GO:0016787">
    <property type="term" value="F:hydrolase activity"/>
    <property type="evidence" value="ECO:0007669"/>
    <property type="project" value="UniProtKB-KW"/>
</dbReference>
<dbReference type="InterPro" id="IPR002018">
    <property type="entry name" value="CarbesteraseB"/>
</dbReference>
<feature type="signal peptide" evidence="1">
    <location>
        <begin position="1"/>
        <end position="17"/>
    </location>
</feature>
<feature type="chain" id="PRO_5034878535" evidence="1">
    <location>
        <begin position="18"/>
        <end position="561"/>
    </location>
</feature>
<dbReference type="OrthoDB" id="408631at2759"/>